<dbReference type="AlphaFoldDB" id="A0A6M3KZX5"/>
<name>A0A6M3KZX5_9ZZZZ</name>
<proteinExistence type="predicted"/>
<accession>A0A6M3KZX5</accession>
<dbReference type="EMBL" id="MT142679">
    <property type="protein sequence ID" value="QJA87061.1"/>
    <property type="molecule type" value="Genomic_DNA"/>
</dbReference>
<evidence type="ECO:0000313" key="1">
    <source>
        <dbReference type="EMBL" id="QJA87061.1"/>
    </source>
</evidence>
<organism evidence="1">
    <name type="scientific">viral metagenome</name>
    <dbReference type="NCBI Taxonomy" id="1070528"/>
    <lineage>
        <taxon>unclassified sequences</taxon>
        <taxon>metagenomes</taxon>
        <taxon>organismal metagenomes</taxon>
    </lineage>
</organism>
<gene>
    <name evidence="1" type="ORF">MM415B03056_0009</name>
</gene>
<sequence>MRFNINDKVNIKLTPLGASILKSKNEVAYKYSFDIAKNILNEQLWVVMNIFGDELYNGSHQLFIDNIIEL</sequence>
<reference evidence="1" key="1">
    <citation type="submission" date="2020-03" db="EMBL/GenBank/DDBJ databases">
        <title>The deep terrestrial virosphere.</title>
        <authorList>
            <person name="Holmfeldt K."/>
            <person name="Nilsson E."/>
            <person name="Simone D."/>
            <person name="Lopez-Fernandez M."/>
            <person name="Wu X."/>
            <person name="de Brujin I."/>
            <person name="Lundin D."/>
            <person name="Andersson A."/>
            <person name="Bertilsson S."/>
            <person name="Dopson M."/>
        </authorList>
    </citation>
    <scope>NUCLEOTIDE SEQUENCE</scope>
    <source>
        <strain evidence="1">MM415B03056</strain>
    </source>
</reference>
<protein>
    <submittedName>
        <fullName evidence="1">Uncharacterized protein</fullName>
    </submittedName>
</protein>